<dbReference type="RefSeq" id="WP_004076873.1">
    <property type="nucleotide sequence ID" value="NZ_CM001436.1"/>
</dbReference>
<dbReference type="Pfam" id="PF13181">
    <property type="entry name" value="TPR_8"/>
    <property type="match status" value="2"/>
</dbReference>
<organism evidence="3 4">
    <name type="scientific">Methanoplanus limicola DSM 2279</name>
    <dbReference type="NCBI Taxonomy" id="937775"/>
    <lineage>
        <taxon>Archaea</taxon>
        <taxon>Methanobacteriati</taxon>
        <taxon>Methanobacteriota</taxon>
        <taxon>Stenosarchaea group</taxon>
        <taxon>Methanomicrobia</taxon>
        <taxon>Methanomicrobiales</taxon>
        <taxon>Methanomicrobiaceae</taxon>
        <taxon>Methanoplanus</taxon>
    </lineage>
</organism>
<dbReference type="InterPro" id="IPR019734">
    <property type="entry name" value="TPR_rpt"/>
</dbReference>
<keyword evidence="2" id="KW-0802">TPR repeat</keyword>
<dbReference type="InParanoid" id="H1YZB8"/>
<keyword evidence="1" id="KW-0677">Repeat</keyword>
<dbReference type="AlphaFoldDB" id="H1YZB8"/>
<evidence type="ECO:0000313" key="4">
    <source>
        <dbReference type="Proteomes" id="UP000005741"/>
    </source>
</evidence>
<dbReference type="SMART" id="SM00028">
    <property type="entry name" value="TPR"/>
    <property type="match status" value="2"/>
</dbReference>
<dbReference type="EMBL" id="CM001436">
    <property type="protein sequence ID" value="EHQ35142.1"/>
    <property type="molecule type" value="Genomic_DNA"/>
</dbReference>
<dbReference type="SUPFAM" id="SSF48452">
    <property type="entry name" value="TPR-like"/>
    <property type="match status" value="1"/>
</dbReference>
<protein>
    <submittedName>
        <fullName evidence="3">Tetratricopeptide TPR_1 repeat-containing protein</fullName>
    </submittedName>
</protein>
<dbReference type="STRING" id="937775.Metlim_1020"/>
<dbReference type="OrthoDB" id="115601at2157"/>
<dbReference type="InterPro" id="IPR011990">
    <property type="entry name" value="TPR-like_helical_dom_sf"/>
</dbReference>
<evidence type="ECO:0000313" key="3">
    <source>
        <dbReference type="EMBL" id="EHQ35142.1"/>
    </source>
</evidence>
<dbReference type="HOGENOM" id="CLU_142040_0_0_2"/>
<name>H1YZB8_9EURY</name>
<dbReference type="PROSITE" id="PS51257">
    <property type="entry name" value="PROKAR_LIPOPROTEIN"/>
    <property type="match status" value="1"/>
</dbReference>
<evidence type="ECO:0000256" key="2">
    <source>
        <dbReference type="ARBA" id="ARBA00022803"/>
    </source>
</evidence>
<accession>H1YZB8</accession>
<dbReference type="PANTHER" id="PTHR44943:SF4">
    <property type="entry name" value="TPR REPEAT-CONTAINING PROTEIN MJ0798"/>
    <property type="match status" value="1"/>
</dbReference>
<dbReference type="InterPro" id="IPR051685">
    <property type="entry name" value="Ycf3/AcsC/BcsC/TPR_MFPF"/>
</dbReference>
<dbReference type="Proteomes" id="UP000005741">
    <property type="component" value="Chromosome"/>
</dbReference>
<dbReference type="PANTHER" id="PTHR44943">
    <property type="entry name" value="CELLULOSE SYNTHASE OPERON PROTEIN C"/>
    <property type="match status" value="1"/>
</dbReference>
<gene>
    <name evidence="3" type="ORF">Metlim_1020</name>
</gene>
<evidence type="ECO:0000256" key="1">
    <source>
        <dbReference type="ARBA" id="ARBA00022737"/>
    </source>
</evidence>
<sequence>MRYLSGNICLVCFLVFALFASGCITGAEDPDERFSEFMIKVNETGKHYDDMVGLDPENATAWCYRGMFYNDNFNRYEEAMESCNKALELNPEYGLAWYLKGIIFMNMNNSSAAQLCFENATKYDPDLKADIPVSSNSGSETSGSFYVIAADPGEST</sequence>
<reference evidence="3 4" key="1">
    <citation type="submission" date="2011-10" db="EMBL/GenBank/DDBJ databases">
        <title>The Improved High-Quality Draft genome of Methanoplanus limicola DSM 2279.</title>
        <authorList>
            <consortium name="US DOE Joint Genome Institute (JGI-PGF)"/>
            <person name="Lucas S."/>
            <person name="Copeland A."/>
            <person name="Lapidus A."/>
            <person name="Glavina del Rio T."/>
            <person name="Dalin E."/>
            <person name="Tice H."/>
            <person name="Bruce D."/>
            <person name="Goodwin L."/>
            <person name="Pitluck S."/>
            <person name="Peters L."/>
            <person name="Mikhailova N."/>
            <person name="Lu M."/>
            <person name="Kyrpides N."/>
            <person name="Mavromatis K."/>
            <person name="Ivanova N."/>
            <person name="Markowitz V."/>
            <person name="Cheng J.-F."/>
            <person name="Hugenholtz P."/>
            <person name="Woyke T."/>
            <person name="Wu D."/>
            <person name="Wirth R."/>
            <person name="Brambilla E.-M."/>
            <person name="Klenk H.-P."/>
            <person name="Eisen J.A."/>
        </authorList>
    </citation>
    <scope>NUCLEOTIDE SEQUENCE [LARGE SCALE GENOMIC DNA]</scope>
    <source>
        <strain evidence="3 4">DSM 2279</strain>
    </source>
</reference>
<proteinExistence type="predicted"/>
<dbReference type="Gene3D" id="1.25.40.10">
    <property type="entry name" value="Tetratricopeptide repeat domain"/>
    <property type="match status" value="1"/>
</dbReference>
<keyword evidence="4" id="KW-1185">Reference proteome</keyword>